<name>A0A2Z3GZQ9_9BACT</name>
<gene>
    <name evidence="1" type="ORF">C1280_21205</name>
</gene>
<dbReference type="EMBL" id="CP025958">
    <property type="protein sequence ID" value="AWM39253.1"/>
    <property type="molecule type" value="Genomic_DNA"/>
</dbReference>
<accession>A0A2Z3GZQ9</accession>
<reference evidence="1 2" key="1">
    <citation type="submission" date="2018-01" db="EMBL/GenBank/DDBJ databases">
        <title>G. obscuriglobus.</title>
        <authorList>
            <person name="Franke J."/>
            <person name="Blomberg W."/>
            <person name="Selmecki A."/>
        </authorList>
    </citation>
    <scope>NUCLEOTIDE SEQUENCE [LARGE SCALE GENOMIC DNA]</scope>
    <source>
        <strain evidence="1 2">DSM 5831</strain>
    </source>
</reference>
<evidence type="ECO:0000313" key="2">
    <source>
        <dbReference type="Proteomes" id="UP000245802"/>
    </source>
</evidence>
<proteinExistence type="predicted"/>
<dbReference type="RefSeq" id="WP_010043093.1">
    <property type="nucleotide sequence ID" value="NZ_CP025958.1"/>
</dbReference>
<organism evidence="1 2">
    <name type="scientific">Gemmata obscuriglobus</name>
    <dbReference type="NCBI Taxonomy" id="114"/>
    <lineage>
        <taxon>Bacteria</taxon>
        <taxon>Pseudomonadati</taxon>
        <taxon>Planctomycetota</taxon>
        <taxon>Planctomycetia</taxon>
        <taxon>Gemmatales</taxon>
        <taxon>Gemmataceae</taxon>
        <taxon>Gemmata</taxon>
    </lineage>
</organism>
<keyword evidence="2" id="KW-1185">Reference proteome</keyword>
<protein>
    <recommendedName>
        <fullName evidence="3">Transposase IS4-like domain-containing protein</fullName>
    </recommendedName>
</protein>
<evidence type="ECO:0000313" key="1">
    <source>
        <dbReference type="EMBL" id="AWM39253.1"/>
    </source>
</evidence>
<dbReference type="KEGG" id="gog:C1280_21205"/>
<dbReference type="Proteomes" id="UP000245802">
    <property type="component" value="Chromosome"/>
</dbReference>
<sequence length="71" mass="7524">MAELYRGRWGIEAAFGELAAALHGEVAGLGYPRASLFAFAVALCSYNVLAGIKAGIRAAHGTAVEPGWRRY</sequence>
<dbReference type="AlphaFoldDB" id="A0A2Z3GZQ9"/>
<evidence type="ECO:0008006" key="3">
    <source>
        <dbReference type="Google" id="ProtNLM"/>
    </source>
</evidence>